<feature type="region of interest" description="Disordered" evidence="1">
    <location>
        <begin position="121"/>
        <end position="157"/>
    </location>
</feature>
<dbReference type="SUPFAM" id="SSF51445">
    <property type="entry name" value="(Trans)glycosidases"/>
    <property type="match status" value="1"/>
</dbReference>
<dbReference type="AlphaFoldDB" id="A0A060CGL1"/>
<organism evidence="3">
    <name type="scientific">uncultured Bacillus sp</name>
    <dbReference type="NCBI Taxonomy" id="83428"/>
    <lineage>
        <taxon>Bacteria</taxon>
        <taxon>Bacillati</taxon>
        <taxon>Bacillota</taxon>
        <taxon>Bacilli</taxon>
        <taxon>Bacillales</taxon>
        <taxon>Bacillaceae</taxon>
        <taxon>Bacillus</taxon>
        <taxon>environmental samples</taxon>
    </lineage>
</organism>
<reference evidence="3" key="1">
    <citation type="journal article" date="2013" name="Environ. Microbiol.">
        <title>Seasonally variable intestinal metagenomes of the red palm weevil (Rhynchophorus ferrugineus).</title>
        <authorList>
            <person name="Jia S."/>
            <person name="Zhang X."/>
            <person name="Zhang G."/>
            <person name="Yin A."/>
            <person name="Zhang S."/>
            <person name="Li F."/>
            <person name="Wang L."/>
            <person name="Zhao D."/>
            <person name="Yun Q."/>
            <person name="Tala"/>
            <person name="Wang J."/>
            <person name="Sun G."/>
            <person name="Baabdullah M."/>
            <person name="Yu X."/>
            <person name="Hu S."/>
            <person name="Al-Mssallem I.S."/>
            <person name="Yu J."/>
        </authorList>
    </citation>
    <scope>NUCLEOTIDE SEQUENCE</scope>
</reference>
<dbReference type="GO" id="GO:0009313">
    <property type="term" value="P:oligosaccharide catabolic process"/>
    <property type="evidence" value="ECO:0007669"/>
    <property type="project" value="TreeGrafter"/>
</dbReference>
<sequence>HYRRAVAGGADPAALLVPYAAKGRDNARTPVQWDSTPTAGFTTGTPWLAVNPNCATINAEDELADPDSVFHHYRRLIELRHTDEVVREGVTRILWPDDDQLFCLTRTLGERRLLVLANLSGRPAGLPGDAPDSHPCRTRADHPPGLSRPDTAGPSAP</sequence>
<evidence type="ECO:0000256" key="1">
    <source>
        <dbReference type="SAM" id="MobiDB-lite"/>
    </source>
</evidence>
<dbReference type="Gene3D" id="2.60.40.1180">
    <property type="entry name" value="Golgi alpha-mannosidase II"/>
    <property type="match status" value="1"/>
</dbReference>
<feature type="domain" description="Glycosyl hydrolase family 13 catalytic" evidence="2">
    <location>
        <begin position="11"/>
        <end position="89"/>
    </location>
</feature>
<dbReference type="PANTHER" id="PTHR10357">
    <property type="entry name" value="ALPHA-AMYLASE FAMILY MEMBER"/>
    <property type="match status" value="1"/>
</dbReference>
<dbReference type="InterPro" id="IPR013780">
    <property type="entry name" value="Glyco_hydro_b"/>
</dbReference>
<evidence type="ECO:0000259" key="2">
    <source>
        <dbReference type="Pfam" id="PF00128"/>
    </source>
</evidence>
<feature type="non-terminal residue" evidence="3">
    <location>
        <position position="157"/>
    </location>
</feature>
<proteinExistence type="predicted"/>
<dbReference type="InterPro" id="IPR017853">
    <property type="entry name" value="GH"/>
</dbReference>
<evidence type="ECO:0000313" key="3">
    <source>
        <dbReference type="EMBL" id="AIA94354.1"/>
    </source>
</evidence>
<feature type="non-terminal residue" evidence="3">
    <location>
        <position position="1"/>
    </location>
</feature>
<dbReference type="InterPro" id="IPR006047">
    <property type="entry name" value="GH13_cat_dom"/>
</dbReference>
<protein>
    <submittedName>
        <fullName evidence="3">CAZy families GH13 protein</fullName>
    </submittedName>
</protein>
<dbReference type="Gene3D" id="3.20.20.80">
    <property type="entry name" value="Glycosidases"/>
    <property type="match status" value="1"/>
</dbReference>
<feature type="compositionally biased region" description="Basic and acidic residues" evidence="1">
    <location>
        <begin position="131"/>
        <end position="142"/>
    </location>
</feature>
<dbReference type="GO" id="GO:0004556">
    <property type="term" value="F:alpha-amylase activity"/>
    <property type="evidence" value="ECO:0007669"/>
    <property type="project" value="TreeGrafter"/>
</dbReference>
<dbReference type="PANTHER" id="PTHR10357:SF179">
    <property type="entry name" value="NEUTRAL AND BASIC AMINO ACID TRANSPORT PROTEIN RBAT"/>
    <property type="match status" value="1"/>
</dbReference>
<accession>A0A060CGL1</accession>
<dbReference type="SUPFAM" id="SSF51011">
    <property type="entry name" value="Glycosyl hydrolase domain"/>
    <property type="match status" value="1"/>
</dbReference>
<dbReference type="Pfam" id="PF00128">
    <property type="entry name" value="Alpha-amylase"/>
    <property type="match status" value="1"/>
</dbReference>
<name>A0A060CGL1_9BACI</name>
<dbReference type="EMBL" id="KF127002">
    <property type="protein sequence ID" value="AIA94354.1"/>
    <property type="molecule type" value="Genomic_DNA"/>
</dbReference>